<feature type="domain" description="Amidohydrolase-related" evidence="5">
    <location>
        <begin position="79"/>
        <end position="362"/>
    </location>
</feature>
<evidence type="ECO:0000259" key="5">
    <source>
        <dbReference type="Pfam" id="PF01979"/>
    </source>
</evidence>
<comment type="catalytic activity">
    <reaction evidence="4">
        <text>adenine + H2O + H(+) = hypoxanthine + NH4(+)</text>
        <dbReference type="Rhea" id="RHEA:23688"/>
        <dbReference type="ChEBI" id="CHEBI:15377"/>
        <dbReference type="ChEBI" id="CHEBI:15378"/>
        <dbReference type="ChEBI" id="CHEBI:16708"/>
        <dbReference type="ChEBI" id="CHEBI:17368"/>
        <dbReference type="ChEBI" id="CHEBI:28938"/>
        <dbReference type="EC" id="3.5.4.2"/>
    </reaction>
</comment>
<dbReference type="InterPro" id="IPR032466">
    <property type="entry name" value="Metal_Hydrolase"/>
</dbReference>
<dbReference type="EC" id="3.5.4.2" evidence="2"/>
<comment type="caution">
    <text evidence="7">The sequence shown here is derived from an EMBL/GenBank/DDBJ whole genome shotgun (WGS) entry which is preliminary data.</text>
</comment>
<dbReference type="Proteomes" id="UP000248066">
    <property type="component" value="Unassembled WGS sequence"/>
</dbReference>
<evidence type="ECO:0000313" key="7">
    <source>
        <dbReference type="EMBL" id="PYZ96562.1"/>
    </source>
</evidence>
<dbReference type="SUPFAM" id="SSF51556">
    <property type="entry name" value="Metallo-dependent hydrolases"/>
    <property type="match status" value="1"/>
</dbReference>
<dbReference type="Pfam" id="PF01979">
    <property type="entry name" value="Amidohydro_1"/>
    <property type="match status" value="1"/>
</dbReference>
<dbReference type="RefSeq" id="WP_110520372.1">
    <property type="nucleotide sequence ID" value="NZ_PDOF01000002.1"/>
</dbReference>
<dbReference type="PANTHER" id="PTHR11113">
    <property type="entry name" value="N-ACETYLGLUCOSAMINE-6-PHOSPHATE DEACETYLASE"/>
    <property type="match status" value="1"/>
</dbReference>
<keyword evidence="3" id="KW-0378">Hydrolase</keyword>
<organism evidence="7 8">
    <name type="scientific">Alteribacter lacisalsi</name>
    <dbReference type="NCBI Taxonomy" id="2045244"/>
    <lineage>
        <taxon>Bacteria</taxon>
        <taxon>Bacillati</taxon>
        <taxon>Bacillota</taxon>
        <taxon>Bacilli</taxon>
        <taxon>Bacillales</taxon>
        <taxon>Bacillaceae</taxon>
        <taxon>Alteribacter</taxon>
    </lineage>
</organism>
<sequence length="580" mass="65743">MLNQPIEWTKTEIRKQLDVVRGDEPPTTVIKNARWLNSATGRWREGHIWIHHDRIVYVGESLPEPSGRTRTYDAEGRPVVPGYIEHHAHPFQLYHPLSFARYASERGTTTLINDNMSLFLQYDKKKAFSFLEAMQQTPVLMLWWARYDAQTALLDHDEKFTYRNMMDWLDHPYVVQGGELTDWPSVLKGNESMLHWMQETKARGKRIEGHMPGAGERTLTQLALTGVDSDHEAMTGEELLRRLDLGYTTSMRYSSIRPDLPVLLDTVREEGLSSSDKLLMTTDGSPPKVMEEGVMDRLIEIALGKGIPFIDAVNMATYNVAKHYRLDHVLGMIAPGRLANINILHSEADPRPASVMAKGEWVVKDSEVQGHKPDPDWKELGLPPFELDWELTMEDLQFSMPLGLEMINDVIIKPYRPGTMMLADEIPPDSDECFFLLVDRYGKWRVNTIIKGFAGDLYGMASSFSNTGDLVLIGKSKQGLLDAFQALKKQGGGIVLAGEDGVEASVPLTLNGKMSTLELPDIAEQERHLLRVLQQKGYRYGDPVYAFLFFSATHLPYVRVTQKGIFDVKQKKVLFPAIMR</sequence>
<evidence type="ECO:0000256" key="1">
    <source>
        <dbReference type="ARBA" id="ARBA00006773"/>
    </source>
</evidence>
<evidence type="ECO:0000259" key="6">
    <source>
        <dbReference type="Pfam" id="PF13382"/>
    </source>
</evidence>
<dbReference type="Gene3D" id="3.20.20.140">
    <property type="entry name" value="Metal-dependent hydrolases"/>
    <property type="match status" value="1"/>
</dbReference>
<name>A0A2W0HHX4_9BACI</name>
<dbReference type="AlphaFoldDB" id="A0A2W0HHX4"/>
<dbReference type="GO" id="GO:0000034">
    <property type="term" value="F:adenine deaminase activity"/>
    <property type="evidence" value="ECO:0007669"/>
    <property type="project" value="UniProtKB-EC"/>
</dbReference>
<dbReference type="InterPro" id="IPR006680">
    <property type="entry name" value="Amidohydro-rel"/>
</dbReference>
<evidence type="ECO:0000256" key="4">
    <source>
        <dbReference type="ARBA" id="ARBA00047720"/>
    </source>
</evidence>
<evidence type="ECO:0000256" key="3">
    <source>
        <dbReference type="ARBA" id="ARBA00022801"/>
    </source>
</evidence>
<evidence type="ECO:0000256" key="2">
    <source>
        <dbReference type="ARBA" id="ARBA00012782"/>
    </source>
</evidence>
<dbReference type="EMBL" id="PDOF01000002">
    <property type="protein sequence ID" value="PYZ96562.1"/>
    <property type="molecule type" value="Genomic_DNA"/>
</dbReference>
<feature type="domain" description="Adenine deaminase C-terminal" evidence="6">
    <location>
        <begin position="428"/>
        <end position="571"/>
    </location>
</feature>
<keyword evidence="8" id="KW-1185">Reference proteome</keyword>
<accession>A0A2W0HHX4</accession>
<dbReference type="PANTHER" id="PTHR11113:SF6">
    <property type="entry name" value="ADENINE DEAMINASE YERA-RELATED"/>
    <property type="match status" value="1"/>
</dbReference>
<protein>
    <recommendedName>
        <fullName evidence="2">adenine deaminase</fullName>
        <ecNumber evidence="2">3.5.4.2</ecNumber>
    </recommendedName>
</protein>
<reference evidence="7 8" key="1">
    <citation type="submission" date="2017-10" db="EMBL/GenBank/DDBJ databases">
        <title>Bacillus sp. nov., a halophilic bacterium isolated from a Yangshapao Lake.</title>
        <authorList>
            <person name="Wang H."/>
        </authorList>
    </citation>
    <scope>NUCLEOTIDE SEQUENCE [LARGE SCALE GENOMIC DNA]</scope>
    <source>
        <strain evidence="7 8">YSP-3</strain>
    </source>
</reference>
<dbReference type="InterPro" id="IPR026912">
    <property type="entry name" value="Adenine_deam_C"/>
</dbReference>
<dbReference type="OrthoDB" id="9775607at2"/>
<dbReference type="SUPFAM" id="SSF51338">
    <property type="entry name" value="Composite domain of metallo-dependent hydrolases"/>
    <property type="match status" value="1"/>
</dbReference>
<dbReference type="Gene3D" id="2.30.40.10">
    <property type="entry name" value="Urease, subunit C, domain 1"/>
    <property type="match status" value="1"/>
</dbReference>
<gene>
    <name evidence="7" type="ORF">CR205_12685</name>
</gene>
<dbReference type="InterPro" id="IPR011059">
    <property type="entry name" value="Metal-dep_hydrolase_composite"/>
</dbReference>
<proteinExistence type="inferred from homology"/>
<evidence type="ECO:0000313" key="8">
    <source>
        <dbReference type="Proteomes" id="UP000248066"/>
    </source>
</evidence>
<dbReference type="Pfam" id="PF13382">
    <property type="entry name" value="Adenine_deam_C"/>
    <property type="match status" value="1"/>
</dbReference>
<comment type="similarity">
    <text evidence="1">Belongs to the metallo-dependent hydrolases superfamily. Adenine deaminase family.</text>
</comment>